<organism evidence="1 2">
    <name type="scientific">Trichinella spiralis</name>
    <name type="common">Trichina worm</name>
    <dbReference type="NCBI Taxonomy" id="6334"/>
    <lineage>
        <taxon>Eukaryota</taxon>
        <taxon>Metazoa</taxon>
        <taxon>Ecdysozoa</taxon>
        <taxon>Nematoda</taxon>
        <taxon>Enoplea</taxon>
        <taxon>Dorylaimia</taxon>
        <taxon>Trichinellida</taxon>
        <taxon>Trichinellidae</taxon>
        <taxon>Trichinella</taxon>
    </lineage>
</organism>
<dbReference type="InParanoid" id="A0A0V1BUE2"/>
<reference evidence="1 2" key="1">
    <citation type="submission" date="2015-01" db="EMBL/GenBank/DDBJ databases">
        <title>Evolution of Trichinella species and genotypes.</title>
        <authorList>
            <person name="Korhonen P.K."/>
            <person name="Edoardo P."/>
            <person name="Giuseppe L.R."/>
            <person name="Gasser R.B."/>
        </authorList>
    </citation>
    <scope>NUCLEOTIDE SEQUENCE [LARGE SCALE GENOMIC DNA]</scope>
    <source>
        <strain evidence="1">ISS3</strain>
    </source>
</reference>
<proteinExistence type="predicted"/>
<evidence type="ECO:0000313" key="2">
    <source>
        <dbReference type="Proteomes" id="UP000054776"/>
    </source>
</evidence>
<protein>
    <submittedName>
        <fullName evidence="1">Uncharacterized protein</fullName>
    </submittedName>
</protein>
<dbReference type="OrthoDB" id="6783651at2759"/>
<name>A0A0V1BUE2_TRISP</name>
<comment type="caution">
    <text evidence="1">The sequence shown here is derived from an EMBL/GenBank/DDBJ whole genome shotgun (WGS) entry which is preliminary data.</text>
</comment>
<dbReference type="AlphaFoldDB" id="A0A0V1BUE2"/>
<evidence type="ECO:0000313" key="1">
    <source>
        <dbReference type="EMBL" id="KRY40488.1"/>
    </source>
</evidence>
<dbReference type="EMBL" id="JYDH01000012">
    <property type="protein sequence ID" value="KRY40488.1"/>
    <property type="molecule type" value="Genomic_DNA"/>
</dbReference>
<accession>A0A0V1BUE2</accession>
<gene>
    <name evidence="1" type="ORF">T01_15400</name>
</gene>
<sequence length="207" mass="24067">MKIKTIKRRQQSEQQRLRETILQVLDQLETDSSEEWRKLTRTTRISVDTFLKEPSVKPALTEELVPQSQLGKLQHVQLLKFDGDILQFKLFWDQFEECSENGAVDLQRLHDDLNRHFLELRALGNEVDTRIKRSARKMTARKPQRKSEKGEQFMTATIQVDPVGNCAECCGLHPVESCPRFVNLCARTMTECPGTWPVFWVLAKRTP</sequence>
<dbReference type="Proteomes" id="UP000054776">
    <property type="component" value="Unassembled WGS sequence"/>
</dbReference>
<keyword evidence="2" id="KW-1185">Reference proteome</keyword>